<evidence type="ECO:0000313" key="1">
    <source>
        <dbReference type="EMBL" id="QUC23034.1"/>
    </source>
</evidence>
<accession>A0A8E5HWT7</accession>
<evidence type="ECO:0000313" key="2">
    <source>
        <dbReference type="Proteomes" id="UP000027002"/>
    </source>
</evidence>
<protein>
    <submittedName>
        <fullName evidence="1">Uncharacterized protein</fullName>
    </submittedName>
</protein>
<organism evidence="1 2">
    <name type="scientific">Ustilaginoidea virens</name>
    <name type="common">Rice false smut fungus</name>
    <name type="synonym">Villosiclava virens</name>
    <dbReference type="NCBI Taxonomy" id="1159556"/>
    <lineage>
        <taxon>Eukaryota</taxon>
        <taxon>Fungi</taxon>
        <taxon>Dikarya</taxon>
        <taxon>Ascomycota</taxon>
        <taxon>Pezizomycotina</taxon>
        <taxon>Sordariomycetes</taxon>
        <taxon>Hypocreomycetidae</taxon>
        <taxon>Hypocreales</taxon>
        <taxon>Clavicipitaceae</taxon>
        <taxon>Ustilaginoidea</taxon>
    </lineage>
</organism>
<dbReference type="RefSeq" id="XP_043000707.1">
    <property type="nucleotide sequence ID" value="XM_043144772.1"/>
</dbReference>
<dbReference type="AlphaFoldDB" id="A0A8E5HWT7"/>
<keyword evidence="2" id="KW-1185">Reference proteome</keyword>
<name>A0A8E5HWT7_USTVR</name>
<proteinExistence type="predicted"/>
<gene>
    <name evidence="1" type="ORF">UV8b_07275</name>
</gene>
<dbReference type="GeneID" id="66068052"/>
<dbReference type="KEGG" id="uvi:66068052"/>
<reference evidence="1" key="1">
    <citation type="submission" date="2020-03" db="EMBL/GenBank/DDBJ databases">
        <title>A mixture of massive structural variations and highly conserved coding sequences in Ustilaginoidea virens genome.</title>
        <authorList>
            <person name="Zhang K."/>
            <person name="Zhao Z."/>
            <person name="Zhang Z."/>
            <person name="Li Y."/>
            <person name="Hsiang T."/>
            <person name="Sun W."/>
        </authorList>
    </citation>
    <scope>NUCLEOTIDE SEQUENCE</scope>
    <source>
        <strain evidence="1">UV-8b</strain>
    </source>
</reference>
<dbReference type="EMBL" id="CP072758">
    <property type="protein sequence ID" value="QUC23034.1"/>
    <property type="molecule type" value="Genomic_DNA"/>
</dbReference>
<sequence length="109" mass="11422">MGVGKADGGWLAMADGMATGNWRLATLAAGSRQLAAGWWLELAGWLAAGTGKWRVRGGAWCWCVAKRAGETGQQPCTVRKGSRAWKRLGGLIGGGREARQSGVAPAVVW</sequence>
<dbReference type="Proteomes" id="UP000027002">
    <property type="component" value="Chromosome 6"/>
</dbReference>